<dbReference type="InterPro" id="IPR001647">
    <property type="entry name" value="HTH_TetR"/>
</dbReference>
<accession>C4WPQ3</accession>
<evidence type="ECO:0000259" key="3">
    <source>
        <dbReference type="PROSITE" id="PS50977"/>
    </source>
</evidence>
<dbReference type="GO" id="GO:0000976">
    <property type="term" value="F:transcription cis-regulatory region binding"/>
    <property type="evidence" value="ECO:0007669"/>
    <property type="project" value="TreeGrafter"/>
</dbReference>
<dbReference type="PRINTS" id="PR00455">
    <property type="entry name" value="HTHTETR"/>
</dbReference>
<evidence type="ECO:0000256" key="1">
    <source>
        <dbReference type="ARBA" id="ARBA00023125"/>
    </source>
</evidence>
<dbReference type="Pfam" id="PF17918">
    <property type="entry name" value="TetR_C_15"/>
    <property type="match status" value="1"/>
</dbReference>
<name>C4WPQ3_9HYPH</name>
<dbReference type="HOGENOM" id="CLU_069356_46_0_5"/>
<dbReference type="InterPro" id="IPR023772">
    <property type="entry name" value="DNA-bd_HTH_TetR-type_CS"/>
</dbReference>
<dbReference type="Pfam" id="PF00440">
    <property type="entry name" value="TetR_N"/>
    <property type="match status" value="1"/>
</dbReference>
<feature type="domain" description="HTH tetR-type" evidence="3">
    <location>
        <begin position="53"/>
        <end position="113"/>
    </location>
</feature>
<dbReference type="PROSITE" id="PS50977">
    <property type="entry name" value="HTH_TETR_2"/>
    <property type="match status" value="1"/>
</dbReference>
<dbReference type="PROSITE" id="PS01081">
    <property type="entry name" value="HTH_TETR_1"/>
    <property type="match status" value="1"/>
</dbReference>
<dbReference type="PANTHER" id="PTHR30055:SF223">
    <property type="entry name" value="HTH-TYPE TRANSCRIPTIONAL REGULATOR UIDR"/>
    <property type="match status" value="1"/>
</dbReference>
<evidence type="ECO:0000256" key="2">
    <source>
        <dbReference type="PROSITE-ProRule" id="PRU00335"/>
    </source>
</evidence>
<reference evidence="4 5" key="1">
    <citation type="submission" date="2009-05" db="EMBL/GenBank/DDBJ databases">
        <authorList>
            <person name="Setubal J.C."/>
            <person name="Boyle S."/>
            <person name="Crasta O.R."/>
            <person name="Gillespie J.J."/>
            <person name="Kenyon R.W."/>
            <person name="Lu J."/>
            <person name="Mane S."/>
            <person name="Nagrani S."/>
            <person name="Shallom J.M."/>
            <person name="Shallom S."/>
            <person name="Shukla M."/>
            <person name="Snyder E.E."/>
            <person name="Sobral B.W."/>
            <person name="Wattam A.R."/>
            <person name="Will R."/>
            <person name="Williams K."/>
            <person name="Yoo H."/>
            <person name="Munk C."/>
            <person name="Tapia R."/>
            <person name="Green L."/>
            <person name="Rogers Y."/>
            <person name="Detter J.C."/>
            <person name="Bruce D."/>
            <person name="Brettin T.S."/>
            <person name="Tsolis R."/>
        </authorList>
    </citation>
    <scope>NUCLEOTIDE SEQUENCE [LARGE SCALE GENOMIC DNA]</scope>
    <source>
        <strain evidence="4 5">LMG 3301</strain>
    </source>
</reference>
<dbReference type="InterPro" id="IPR009057">
    <property type="entry name" value="Homeodomain-like_sf"/>
</dbReference>
<dbReference type="Proteomes" id="UP000004386">
    <property type="component" value="Unassembled WGS sequence"/>
</dbReference>
<dbReference type="SUPFAM" id="SSF46689">
    <property type="entry name" value="Homeodomain-like"/>
    <property type="match status" value="1"/>
</dbReference>
<feature type="DNA-binding region" description="H-T-H motif" evidence="2">
    <location>
        <begin position="76"/>
        <end position="95"/>
    </location>
</feature>
<dbReference type="InterPro" id="IPR050109">
    <property type="entry name" value="HTH-type_TetR-like_transc_reg"/>
</dbReference>
<evidence type="ECO:0000313" key="5">
    <source>
        <dbReference type="Proteomes" id="UP000004386"/>
    </source>
</evidence>
<dbReference type="AlphaFoldDB" id="C4WPQ3"/>
<keyword evidence="1 2" id="KW-0238">DNA-binding</keyword>
<comment type="caution">
    <text evidence="4">The sequence shown here is derived from an EMBL/GenBank/DDBJ whole genome shotgun (WGS) entry which is preliminary data.</text>
</comment>
<gene>
    <name evidence="4" type="ORF">OINT_2001377</name>
</gene>
<dbReference type="InterPro" id="IPR041669">
    <property type="entry name" value="TetR_C_15"/>
</dbReference>
<sequence length="254" mass="28254">MIAEILFTFIVVDDLYKICECLLALSTRIRKIEDMSKFSATTPRKSASQERSRMTVEAILDATARVLVREGYARTSTNRVAAVAGVSIGSLYQYFPNKESLVAALVARHNREILALLENAMQACASDDLNSAMRELIRAMIAAHRVDPDLHRIFKEEVPRIGKLAEVEAIRKDTLDLVRHYLEKCKDDIQLKDLDTAAFICVTTVETLTHAIVLNDCGHSLSDEADIVEHITRMVAGYLGTAPQPIRAILKEAA</sequence>
<dbReference type="PANTHER" id="PTHR30055">
    <property type="entry name" value="HTH-TYPE TRANSCRIPTIONAL REGULATOR RUTR"/>
    <property type="match status" value="1"/>
</dbReference>
<dbReference type="EMBL" id="ACQA01000002">
    <property type="protein sequence ID" value="EEQ94160.1"/>
    <property type="molecule type" value="Genomic_DNA"/>
</dbReference>
<protein>
    <submittedName>
        <fullName evidence="4">Transcriptional regulatory protein</fullName>
    </submittedName>
</protein>
<organism evidence="4 5">
    <name type="scientific">Brucella intermedia LMG 3301</name>
    <dbReference type="NCBI Taxonomy" id="641118"/>
    <lineage>
        <taxon>Bacteria</taxon>
        <taxon>Pseudomonadati</taxon>
        <taxon>Pseudomonadota</taxon>
        <taxon>Alphaproteobacteria</taxon>
        <taxon>Hyphomicrobiales</taxon>
        <taxon>Brucellaceae</taxon>
        <taxon>Brucella/Ochrobactrum group</taxon>
        <taxon>Brucella</taxon>
    </lineage>
</organism>
<dbReference type="Gene3D" id="1.10.357.10">
    <property type="entry name" value="Tetracycline Repressor, domain 2"/>
    <property type="match status" value="1"/>
</dbReference>
<proteinExistence type="predicted"/>
<evidence type="ECO:0000313" key="4">
    <source>
        <dbReference type="EMBL" id="EEQ94160.1"/>
    </source>
</evidence>
<dbReference type="GO" id="GO:0003700">
    <property type="term" value="F:DNA-binding transcription factor activity"/>
    <property type="evidence" value="ECO:0007669"/>
    <property type="project" value="TreeGrafter"/>
</dbReference>